<evidence type="ECO:0000259" key="6">
    <source>
        <dbReference type="Pfam" id="PF00496"/>
    </source>
</evidence>
<accession>A0A918WSV3</accession>
<dbReference type="Pfam" id="PF00496">
    <property type="entry name" value="SBP_bac_5"/>
    <property type="match status" value="1"/>
</dbReference>
<feature type="domain" description="Solute-binding protein family 5" evidence="6">
    <location>
        <begin position="81"/>
        <end position="442"/>
    </location>
</feature>
<dbReference type="InterPro" id="IPR030678">
    <property type="entry name" value="Peptide/Ni-bd"/>
</dbReference>
<keyword evidence="5" id="KW-0812">Transmembrane</keyword>
<dbReference type="Gene3D" id="3.10.105.10">
    <property type="entry name" value="Dipeptide-binding Protein, Domain 3"/>
    <property type="match status" value="1"/>
</dbReference>
<comment type="similarity">
    <text evidence="2">Belongs to the bacterial solute-binding protein 5 family.</text>
</comment>
<evidence type="ECO:0000256" key="3">
    <source>
        <dbReference type="ARBA" id="ARBA00022448"/>
    </source>
</evidence>
<organism evidence="7 8">
    <name type="scientific">Streptomyces finlayi</name>
    <dbReference type="NCBI Taxonomy" id="67296"/>
    <lineage>
        <taxon>Bacteria</taxon>
        <taxon>Bacillati</taxon>
        <taxon>Actinomycetota</taxon>
        <taxon>Actinomycetes</taxon>
        <taxon>Kitasatosporales</taxon>
        <taxon>Streptomycetaceae</taxon>
        <taxon>Streptomyces</taxon>
    </lineage>
</organism>
<dbReference type="InterPro" id="IPR000914">
    <property type="entry name" value="SBP_5_dom"/>
</dbReference>
<reference evidence="7" key="1">
    <citation type="journal article" date="2014" name="Int. J. Syst. Evol. Microbiol.">
        <title>Complete genome sequence of Corynebacterium casei LMG S-19264T (=DSM 44701T), isolated from a smear-ripened cheese.</title>
        <authorList>
            <consortium name="US DOE Joint Genome Institute (JGI-PGF)"/>
            <person name="Walter F."/>
            <person name="Albersmeier A."/>
            <person name="Kalinowski J."/>
            <person name="Ruckert C."/>
        </authorList>
    </citation>
    <scope>NUCLEOTIDE SEQUENCE</scope>
    <source>
        <strain evidence="7">JCM 4637</strain>
    </source>
</reference>
<feature type="transmembrane region" description="Helical" evidence="5">
    <location>
        <begin position="7"/>
        <end position="29"/>
    </location>
</feature>
<sequence>MPLMGSVRLRVGATVVVVAAAAVGGWMLLPSDDDQGPAIKIGTTDASSSLDPAYAYDAGSWALYSNVFQSLLTLKTGSVTPTPDAAKSCGFVGGTLTKYQCELRSDLTFANGKQITPADVKFSFDRILRNDNEVGPRSLLTTLKSVSVDGQKITFNLSSGDSTFPFKIASGAGSIVDSTKYSATAERKGSVVDGSGPYTMAEYKNGKIGRLRPNPAYKGAVAKTGRPIDVLYYESSKDLQTAWESKEIDLTYRQLPPEMLAQLKPGEANVRISEQDATETRNMVFNVRQASKFHDVNVRRAVAYLVDRPKLAQDVFHNTVEPLYDAIPKGVIGHSTPFFDVASKPNVKKAKAALEEAGVKTPVSFTLGYYLKDSAKAEAELLKKQLEADDLFSVKLVEKKEWTAFQADYKAAKFDAFNVGWVADFPDPDNYSQPLVGKNNSNASAYENPKIERLITKTQAASDRGSTVDDFKAMQKEVANDVPLVPLWQTKDYILSNGKVGGSEYLSDGTGLWRLWELNWL</sequence>
<dbReference type="EMBL" id="BMVC01000001">
    <property type="protein sequence ID" value="GHC78961.1"/>
    <property type="molecule type" value="Genomic_DNA"/>
</dbReference>
<keyword evidence="5" id="KW-1133">Transmembrane helix</keyword>
<comment type="caution">
    <text evidence="7">The sequence shown here is derived from an EMBL/GenBank/DDBJ whole genome shotgun (WGS) entry which is preliminary data.</text>
</comment>
<keyword evidence="4" id="KW-0732">Signal</keyword>
<dbReference type="GO" id="GO:0043190">
    <property type="term" value="C:ATP-binding cassette (ABC) transporter complex"/>
    <property type="evidence" value="ECO:0007669"/>
    <property type="project" value="InterPro"/>
</dbReference>
<dbReference type="GO" id="GO:0042597">
    <property type="term" value="C:periplasmic space"/>
    <property type="evidence" value="ECO:0007669"/>
    <property type="project" value="UniProtKB-ARBA"/>
</dbReference>
<evidence type="ECO:0000256" key="1">
    <source>
        <dbReference type="ARBA" id="ARBA00004196"/>
    </source>
</evidence>
<evidence type="ECO:0000256" key="2">
    <source>
        <dbReference type="ARBA" id="ARBA00005695"/>
    </source>
</evidence>
<dbReference type="GO" id="GO:0030313">
    <property type="term" value="C:cell envelope"/>
    <property type="evidence" value="ECO:0007669"/>
    <property type="project" value="UniProtKB-SubCell"/>
</dbReference>
<evidence type="ECO:0000256" key="5">
    <source>
        <dbReference type="SAM" id="Phobius"/>
    </source>
</evidence>
<comment type="subcellular location">
    <subcellularLocation>
        <location evidence="1">Cell envelope</location>
    </subcellularLocation>
</comment>
<dbReference type="InterPro" id="IPR039424">
    <property type="entry name" value="SBP_5"/>
</dbReference>
<dbReference type="Gene3D" id="3.90.76.10">
    <property type="entry name" value="Dipeptide-binding Protein, Domain 1"/>
    <property type="match status" value="1"/>
</dbReference>
<dbReference type="GO" id="GO:0015833">
    <property type="term" value="P:peptide transport"/>
    <property type="evidence" value="ECO:0007669"/>
    <property type="project" value="TreeGrafter"/>
</dbReference>
<dbReference type="GO" id="GO:1904680">
    <property type="term" value="F:peptide transmembrane transporter activity"/>
    <property type="evidence" value="ECO:0007669"/>
    <property type="project" value="TreeGrafter"/>
</dbReference>
<reference evidence="7" key="2">
    <citation type="submission" date="2020-09" db="EMBL/GenBank/DDBJ databases">
        <authorList>
            <person name="Sun Q."/>
            <person name="Ohkuma M."/>
        </authorList>
    </citation>
    <scope>NUCLEOTIDE SEQUENCE</scope>
    <source>
        <strain evidence="7">JCM 4637</strain>
    </source>
</reference>
<evidence type="ECO:0000313" key="8">
    <source>
        <dbReference type="Proteomes" id="UP000638353"/>
    </source>
</evidence>
<dbReference type="PIRSF" id="PIRSF002741">
    <property type="entry name" value="MppA"/>
    <property type="match status" value="1"/>
</dbReference>
<evidence type="ECO:0000313" key="7">
    <source>
        <dbReference type="EMBL" id="GHC78961.1"/>
    </source>
</evidence>
<evidence type="ECO:0000256" key="4">
    <source>
        <dbReference type="ARBA" id="ARBA00022729"/>
    </source>
</evidence>
<protein>
    <submittedName>
        <fullName evidence="7">Peptide-binding protein</fullName>
    </submittedName>
</protein>
<dbReference type="SUPFAM" id="SSF53850">
    <property type="entry name" value="Periplasmic binding protein-like II"/>
    <property type="match status" value="1"/>
</dbReference>
<gene>
    <name evidence="7" type="ORF">GCM10010334_04770</name>
</gene>
<dbReference type="PANTHER" id="PTHR30290:SF10">
    <property type="entry name" value="PERIPLASMIC OLIGOPEPTIDE-BINDING PROTEIN-RELATED"/>
    <property type="match status" value="1"/>
</dbReference>
<keyword evidence="3" id="KW-0813">Transport</keyword>
<dbReference type="Proteomes" id="UP000638353">
    <property type="component" value="Unassembled WGS sequence"/>
</dbReference>
<dbReference type="AlphaFoldDB" id="A0A918WSV3"/>
<keyword evidence="5" id="KW-0472">Membrane</keyword>
<dbReference type="Gene3D" id="3.40.190.10">
    <property type="entry name" value="Periplasmic binding protein-like II"/>
    <property type="match status" value="1"/>
</dbReference>
<dbReference type="PANTHER" id="PTHR30290">
    <property type="entry name" value="PERIPLASMIC BINDING COMPONENT OF ABC TRANSPORTER"/>
    <property type="match status" value="1"/>
</dbReference>
<proteinExistence type="inferred from homology"/>
<name>A0A918WSV3_9ACTN</name>